<sequence>MTTPDTADTTQQAGSRRAARRTTRLSLSFVVAFAGGVFATSGAVPGPAVAAGQPVASERVVARGEPAARPAAGDALDARSRAVIYRGLRLAVPAGWEVHDLEAKPDTCVRFDRPALYLGTPGADQDCPAHAVGRTESLLIEPATAATAVASVAEPGEMISLAAAAGVTQEIRYALSGTGLALTAAFGERPELLDAVLRGVRYEGPERRTPSVPTAETALDLDPSTAAQDPAPLLDGKAPTVGGALALNDPVTLPSMASTTRLRGSGFDACAAPSLQTMRAWLASPHRGVGIYIGGVNRACPDGNLDATWVRSIARLGWRTTPIYVGRQAPCAFQDDLGPIRSANPGQQGIDAAVDAMARAKKFGLGPGTAIYFDMEGYDNRIASCSRIVLTFLSAWTKRLHDGGYLSGVYSSAASGISDLSGAYLSSTYVRPDAVWIARWDGRASVWGERYAPNDQWGMHQRIKQYRGPHVETWGGRSIEIDSNRVDGPQGAARFWQRVISRGTLWSHTGPGTAYPVVRGYAPGRNVDVVCQTTGSLVGTTRVWSKFADGTYVSDLHLNTPNKRGFSAPIPECRYPYAAWANGGLIMRAGPATSYPRTGLVPYGGMAYVRCQRAGMRIGPSAVWNLLDDGRWVFDWYTLTPGRPGFTAMIPRCP</sequence>
<dbReference type="InterPro" id="IPR015020">
    <property type="entry name" value="Rv2525c-like_Glyco_Hydro-like"/>
</dbReference>
<evidence type="ECO:0000313" key="3">
    <source>
        <dbReference type="EMBL" id="MBE1612423.1"/>
    </source>
</evidence>
<dbReference type="InterPro" id="IPR017853">
    <property type="entry name" value="GH"/>
</dbReference>
<dbReference type="SUPFAM" id="SSF51445">
    <property type="entry name" value="(Trans)glycosidases"/>
    <property type="match status" value="1"/>
</dbReference>
<dbReference type="Pfam" id="PF08924">
    <property type="entry name" value="Rv2525c_GlyHyd-like"/>
    <property type="match status" value="1"/>
</dbReference>
<dbReference type="EMBL" id="JADBEM010000001">
    <property type="protein sequence ID" value="MBE1612423.1"/>
    <property type="molecule type" value="Genomic_DNA"/>
</dbReference>
<keyword evidence="1" id="KW-1133">Transmembrane helix</keyword>
<accession>A0A927RQN0</accession>
<keyword evidence="1" id="KW-0472">Membrane</keyword>
<evidence type="ECO:0000259" key="2">
    <source>
        <dbReference type="Pfam" id="PF08924"/>
    </source>
</evidence>
<dbReference type="Proteomes" id="UP000638648">
    <property type="component" value="Unassembled WGS sequence"/>
</dbReference>
<feature type="transmembrane region" description="Helical" evidence="1">
    <location>
        <begin position="25"/>
        <end position="44"/>
    </location>
</feature>
<proteinExistence type="predicted"/>
<comment type="caution">
    <text evidence="3">The sequence shown here is derived from an EMBL/GenBank/DDBJ whole genome shotgun (WGS) entry which is preliminary data.</text>
</comment>
<gene>
    <name evidence="3" type="ORF">HEB94_009271</name>
</gene>
<protein>
    <recommendedName>
        <fullName evidence="2">Rv2525c-like glycoside hydrolase-like domain-containing protein</fullName>
    </recommendedName>
</protein>
<reference evidence="3" key="1">
    <citation type="submission" date="2020-10" db="EMBL/GenBank/DDBJ databases">
        <title>Sequencing the genomes of 1000 actinobacteria strains.</title>
        <authorList>
            <person name="Klenk H.-P."/>
        </authorList>
    </citation>
    <scope>NUCLEOTIDE SEQUENCE</scope>
    <source>
        <strain evidence="3">DSM 45354</strain>
    </source>
</reference>
<dbReference type="Gene3D" id="3.20.20.80">
    <property type="entry name" value="Glycosidases"/>
    <property type="match status" value="1"/>
</dbReference>
<feature type="domain" description="Rv2525c-like glycoside hydrolase-like" evidence="2">
    <location>
        <begin position="280"/>
        <end position="486"/>
    </location>
</feature>
<evidence type="ECO:0000256" key="1">
    <source>
        <dbReference type="SAM" id="Phobius"/>
    </source>
</evidence>
<keyword evidence="4" id="KW-1185">Reference proteome</keyword>
<dbReference type="RefSeq" id="WP_192755472.1">
    <property type="nucleotide sequence ID" value="NZ_BAABJL010000194.1"/>
</dbReference>
<evidence type="ECO:0000313" key="4">
    <source>
        <dbReference type="Proteomes" id="UP000638648"/>
    </source>
</evidence>
<name>A0A927RQN0_9ACTN</name>
<dbReference type="AlphaFoldDB" id="A0A927RQN0"/>
<organism evidence="3 4">
    <name type="scientific">Actinopolymorpha pittospori</name>
    <dbReference type="NCBI Taxonomy" id="648752"/>
    <lineage>
        <taxon>Bacteria</taxon>
        <taxon>Bacillati</taxon>
        <taxon>Actinomycetota</taxon>
        <taxon>Actinomycetes</taxon>
        <taxon>Propionibacteriales</taxon>
        <taxon>Actinopolymorphaceae</taxon>
        <taxon>Actinopolymorpha</taxon>
    </lineage>
</organism>
<keyword evidence="1" id="KW-0812">Transmembrane</keyword>